<dbReference type="GO" id="GO:0016020">
    <property type="term" value="C:membrane"/>
    <property type="evidence" value="ECO:0007669"/>
    <property type="project" value="UniProtKB-SubCell"/>
</dbReference>
<keyword evidence="3 6" id="KW-1133">Transmembrane helix</keyword>
<feature type="transmembrane region" description="Helical" evidence="6">
    <location>
        <begin position="372"/>
        <end position="390"/>
    </location>
</feature>
<feature type="transmembrane region" description="Helical" evidence="6">
    <location>
        <begin position="187"/>
        <end position="209"/>
    </location>
</feature>
<dbReference type="EMBL" id="CAMXCT030004535">
    <property type="protein sequence ID" value="CAL4796763.1"/>
    <property type="molecule type" value="Genomic_DNA"/>
</dbReference>
<feature type="transmembrane region" description="Helical" evidence="6">
    <location>
        <begin position="444"/>
        <end position="467"/>
    </location>
</feature>
<sequence length="547" mass="59213">MPRGFVILQLCVLLTESGTVEKPRFANAGAAAGAEDAEGCSHCEVDAALLLQHSGNHGSKSSNSLENSTVEPVGSKHEPREVRDVREVKMKSQEVTIDQALMDNVTMEKLADQMARQMSWEFQNSKGTLLKVAGPGTMTQVTENNPASLSGTEVSLFVRAAYKAVAPAMGEAKVQVELQMAAPGQILWVYAILWMPLALAWLWSGLPLLSQDLSPSQSLQFRQLLQLSVGALTISAVVSNQSLCILTRAPMALTLFQSAVAACMGAVLWAFQMWLNPAQHPTARHIRVGLWRWMPCATCFACFQVSDHFVSNYTSITERIVLGNLVPVLSWIAEMTFPNTFQSKDQASVSAKVALFSTVCGAAFFVAEDSALTALGVSSCALCSVILLIYRLTQRGVLVNLLAFPVACLLTFDSVVSCLISYSLCGPADLTAMRDWSLWIETPQVFVLLVLSGIGMGIGHLVVILCLRSSSATLTMVICNVASMICLVQGMVLFNDSQFQHPLALVGMTINLIGGVWYTTSQVGIIEIDSDRKAVVYKDIHREGSPK</sequence>
<feature type="transmembrane region" description="Helical" evidence="6">
    <location>
        <begin position="397"/>
        <end position="424"/>
    </location>
</feature>
<comment type="caution">
    <text evidence="8">The sequence shown here is derived from an EMBL/GenBank/DDBJ whole genome shotgun (WGS) entry which is preliminary data.</text>
</comment>
<proteinExistence type="predicted"/>
<reference evidence="8" key="1">
    <citation type="submission" date="2022-10" db="EMBL/GenBank/DDBJ databases">
        <authorList>
            <person name="Chen Y."/>
            <person name="Dougan E. K."/>
            <person name="Chan C."/>
            <person name="Rhodes N."/>
            <person name="Thang M."/>
        </authorList>
    </citation>
    <scope>NUCLEOTIDE SEQUENCE</scope>
</reference>
<feature type="compositionally biased region" description="Low complexity" evidence="5">
    <location>
        <begin position="54"/>
        <end position="64"/>
    </location>
</feature>
<protein>
    <submittedName>
        <fullName evidence="10">Transaldolase</fullName>
    </submittedName>
</protein>
<feature type="chain" id="PRO_5043271506" evidence="7">
    <location>
        <begin position="18"/>
        <end position="547"/>
    </location>
</feature>
<dbReference type="EMBL" id="CAMXCT020004535">
    <property type="protein sequence ID" value="CAL1162826.1"/>
    <property type="molecule type" value="Genomic_DNA"/>
</dbReference>
<dbReference type="InterPro" id="IPR050186">
    <property type="entry name" value="TPT_transporter"/>
</dbReference>
<evidence type="ECO:0000313" key="11">
    <source>
        <dbReference type="Proteomes" id="UP001152797"/>
    </source>
</evidence>
<comment type="subcellular location">
    <subcellularLocation>
        <location evidence="1">Membrane</location>
        <topology evidence="1">Multi-pass membrane protein</topology>
    </subcellularLocation>
</comment>
<dbReference type="EMBL" id="CAMXCT010004535">
    <property type="protein sequence ID" value="CAI4009451.1"/>
    <property type="molecule type" value="Genomic_DNA"/>
</dbReference>
<keyword evidence="7" id="KW-0732">Signal</keyword>
<evidence type="ECO:0000256" key="3">
    <source>
        <dbReference type="ARBA" id="ARBA00022989"/>
    </source>
</evidence>
<dbReference type="OrthoDB" id="418558at2759"/>
<evidence type="ECO:0000256" key="6">
    <source>
        <dbReference type="SAM" id="Phobius"/>
    </source>
</evidence>
<feature type="transmembrane region" description="Helical" evidence="6">
    <location>
        <begin position="474"/>
        <end position="493"/>
    </location>
</feature>
<keyword evidence="4 6" id="KW-0472">Membrane</keyword>
<evidence type="ECO:0000256" key="4">
    <source>
        <dbReference type="ARBA" id="ARBA00023136"/>
    </source>
</evidence>
<feature type="transmembrane region" description="Helical" evidence="6">
    <location>
        <begin position="251"/>
        <end position="271"/>
    </location>
</feature>
<feature type="transmembrane region" description="Helical" evidence="6">
    <location>
        <begin position="221"/>
        <end position="239"/>
    </location>
</feature>
<evidence type="ECO:0000313" key="10">
    <source>
        <dbReference type="EMBL" id="CAL4796763.1"/>
    </source>
</evidence>
<dbReference type="PANTHER" id="PTHR11132">
    <property type="entry name" value="SOLUTE CARRIER FAMILY 35"/>
    <property type="match status" value="1"/>
</dbReference>
<evidence type="ECO:0000256" key="2">
    <source>
        <dbReference type="ARBA" id="ARBA00022692"/>
    </source>
</evidence>
<evidence type="ECO:0000313" key="9">
    <source>
        <dbReference type="EMBL" id="CAL1162826.1"/>
    </source>
</evidence>
<gene>
    <name evidence="8" type="ORF">C1SCF055_LOCUS34809</name>
</gene>
<keyword evidence="11" id="KW-1185">Reference proteome</keyword>
<dbReference type="AlphaFoldDB" id="A0A9P1DH00"/>
<accession>A0A9P1DH00</accession>
<keyword evidence="2 6" id="KW-0812">Transmembrane</keyword>
<dbReference type="Proteomes" id="UP001152797">
    <property type="component" value="Unassembled WGS sequence"/>
</dbReference>
<name>A0A9P1DH00_9DINO</name>
<evidence type="ECO:0000256" key="7">
    <source>
        <dbReference type="SAM" id="SignalP"/>
    </source>
</evidence>
<feature type="signal peptide" evidence="7">
    <location>
        <begin position="1"/>
        <end position="17"/>
    </location>
</feature>
<evidence type="ECO:0000313" key="8">
    <source>
        <dbReference type="EMBL" id="CAI4009451.1"/>
    </source>
</evidence>
<reference evidence="9" key="2">
    <citation type="submission" date="2024-04" db="EMBL/GenBank/DDBJ databases">
        <authorList>
            <person name="Chen Y."/>
            <person name="Shah S."/>
            <person name="Dougan E. K."/>
            <person name="Thang M."/>
            <person name="Chan C."/>
        </authorList>
    </citation>
    <scope>NUCLEOTIDE SEQUENCE [LARGE SCALE GENOMIC DNA]</scope>
</reference>
<feature type="transmembrane region" description="Helical" evidence="6">
    <location>
        <begin position="499"/>
        <end position="518"/>
    </location>
</feature>
<organism evidence="8">
    <name type="scientific">Cladocopium goreaui</name>
    <dbReference type="NCBI Taxonomy" id="2562237"/>
    <lineage>
        <taxon>Eukaryota</taxon>
        <taxon>Sar</taxon>
        <taxon>Alveolata</taxon>
        <taxon>Dinophyceae</taxon>
        <taxon>Suessiales</taxon>
        <taxon>Symbiodiniaceae</taxon>
        <taxon>Cladocopium</taxon>
    </lineage>
</organism>
<evidence type="ECO:0000256" key="1">
    <source>
        <dbReference type="ARBA" id="ARBA00004141"/>
    </source>
</evidence>
<evidence type="ECO:0000256" key="5">
    <source>
        <dbReference type="SAM" id="MobiDB-lite"/>
    </source>
</evidence>
<feature type="region of interest" description="Disordered" evidence="5">
    <location>
        <begin position="54"/>
        <end position="79"/>
    </location>
</feature>